<keyword evidence="1" id="KW-0812">Transmembrane</keyword>
<dbReference type="PANTHER" id="PTHR33371:SF17">
    <property type="entry name" value="MCE-FAMILY PROTEIN MCE1B"/>
    <property type="match status" value="1"/>
</dbReference>
<dbReference type="OrthoDB" id="338143at2"/>
<comment type="caution">
    <text evidence="4">The sequence shown here is derived from an EMBL/GenBank/DDBJ whole genome shotgun (WGS) entry which is preliminary data.</text>
</comment>
<proteinExistence type="predicted"/>
<accession>A0A318K9Y8</accession>
<dbReference type="RefSeq" id="WP_040732438.1">
    <property type="nucleotide sequence ID" value="NZ_QJKF01000008.1"/>
</dbReference>
<dbReference type="GO" id="GO:0005576">
    <property type="term" value="C:extracellular region"/>
    <property type="evidence" value="ECO:0007669"/>
    <property type="project" value="TreeGrafter"/>
</dbReference>
<dbReference type="Proteomes" id="UP000247569">
    <property type="component" value="Unassembled WGS sequence"/>
</dbReference>
<evidence type="ECO:0000313" key="4">
    <source>
        <dbReference type="EMBL" id="PXX61512.1"/>
    </source>
</evidence>
<evidence type="ECO:0000259" key="3">
    <source>
        <dbReference type="Pfam" id="PF11887"/>
    </source>
</evidence>
<dbReference type="InterPro" id="IPR024516">
    <property type="entry name" value="Mce_C"/>
</dbReference>
<feature type="domain" description="Mce/MlaD" evidence="2">
    <location>
        <begin position="40"/>
        <end position="110"/>
    </location>
</feature>
<organism evidence="4 5">
    <name type="scientific">Nocardia tenerifensis</name>
    <dbReference type="NCBI Taxonomy" id="228006"/>
    <lineage>
        <taxon>Bacteria</taxon>
        <taxon>Bacillati</taxon>
        <taxon>Actinomycetota</taxon>
        <taxon>Actinomycetes</taxon>
        <taxon>Mycobacteriales</taxon>
        <taxon>Nocardiaceae</taxon>
        <taxon>Nocardia</taxon>
    </lineage>
</organism>
<dbReference type="Pfam" id="PF11887">
    <property type="entry name" value="Mce4_CUP1"/>
    <property type="match status" value="1"/>
</dbReference>
<gene>
    <name evidence="4" type="ORF">DFR70_10870</name>
</gene>
<dbReference type="InterPro" id="IPR005693">
    <property type="entry name" value="Mce"/>
</dbReference>
<keyword evidence="1" id="KW-1133">Transmembrane helix</keyword>
<dbReference type="GO" id="GO:0051701">
    <property type="term" value="P:biological process involved in interaction with host"/>
    <property type="evidence" value="ECO:0007669"/>
    <property type="project" value="TreeGrafter"/>
</dbReference>
<feature type="transmembrane region" description="Helical" evidence="1">
    <location>
        <begin position="6"/>
        <end position="28"/>
    </location>
</feature>
<keyword evidence="1" id="KW-0472">Membrane</keyword>
<protein>
    <submittedName>
        <fullName evidence="4">Phospholipid/cholesterol/gamma-HCH transport system substrate-binding protein</fullName>
    </submittedName>
</protein>
<dbReference type="NCBIfam" id="TIGR00996">
    <property type="entry name" value="Mtu_fam_mce"/>
    <property type="match status" value="1"/>
</dbReference>
<evidence type="ECO:0000259" key="2">
    <source>
        <dbReference type="Pfam" id="PF02470"/>
    </source>
</evidence>
<dbReference type="InterPro" id="IPR052336">
    <property type="entry name" value="MlaD_Phospholipid_Transporter"/>
</dbReference>
<dbReference type="PANTHER" id="PTHR33371">
    <property type="entry name" value="INTERMEMBRANE PHOSPHOLIPID TRANSPORT SYSTEM BINDING PROTEIN MLAD-RELATED"/>
    <property type="match status" value="1"/>
</dbReference>
<feature type="domain" description="Mammalian cell entry C-terminal" evidence="3">
    <location>
        <begin position="116"/>
        <end position="254"/>
    </location>
</feature>
<name>A0A318K9Y8_9NOCA</name>
<dbReference type="EMBL" id="QJKF01000008">
    <property type="protein sequence ID" value="PXX61512.1"/>
    <property type="molecule type" value="Genomic_DNA"/>
</dbReference>
<dbReference type="Pfam" id="PF02470">
    <property type="entry name" value="MlaD"/>
    <property type="match status" value="1"/>
</dbReference>
<evidence type="ECO:0000313" key="5">
    <source>
        <dbReference type="Proteomes" id="UP000247569"/>
    </source>
</evidence>
<evidence type="ECO:0000256" key="1">
    <source>
        <dbReference type="SAM" id="Phobius"/>
    </source>
</evidence>
<dbReference type="AlphaFoldDB" id="A0A318K9Y8"/>
<keyword evidence="5" id="KW-1185">Reference proteome</keyword>
<reference evidence="4 5" key="1">
    <citation type="submission" date="2018-05" db="EMBL/GenBank/DDBJ databases">
        <title>Genomic Encyclopedia of Type Strains, Phase IV (KMG-IV): sequencing the most valuable type-strain genomes for metagenomic binning, comparative biology and taxonomic classification.</title>
        <authorList>
            <person name="Goeker M."/>
        </authorList>
    </citation>
    <scope>NUCLEOTIDE SEQUENCE [LARGE SCALE GENOMIC DNA]</scope>
    <source>
        <strain evidence="4 5">DSM 44704</strain>
    </source>
</reference>
<dbReference type="InterPro" id="IPR003399">
    <property type="entry name" value="Mce/MlaD"/>
</dbReference>
<sequence>MKVGAAAWRLGLFAAVMIVVLIIVCTAIKRPVSGPTEQHSALFTDANGLKVGDDVRMYGVQVGKVDGIELAGAQARVRLSLKTDASIYDNSKLAIRYQNLTGQRYIDLQQQPQPGKRIPGGTTIGTELTVPSFDVTSMFNGLKPVLATISPEEINRFSASMVALIEGDGNGIGPALEAIDKLAAHVKDRQVVIDKVLQNLSDLQETAGGKIHYMVPLLARLADIFSGLQSNMAGLAQFAAAAPSVLGPLDNLFNALGLRSPDDVNALIAKVFPDPQQALEVFDKLPALLAGFDAAIPKSAVAGWKPQCSKGQADVPQVLGVLVAGQQVAICAG</sequence>